<organism evidence="1 2">
    <name type="scientific">Portunus trituberculatus</name>
    <name type="common">Swimming crab</name>
    <name type="synonym">Neptunus trituberculatus</name>
    <dbReference type="NCBI Taxonomy" id="210409"/>
    <lineage>
        <taxon>Eukaryota</taxon>
        <taxon>Metazoa</taxon>
        <taxon>Ecdysozoa</taxon>
        <taxon>Arthropoda</taxon>
        <taxon>Crustacea</taxon>
        <taxon>Multicrustacea</taxon>
        <taxon>Malacostraca</taxon>
        <taxon>Eumalacostraca</taxon>
        <taxon>Eucarida</taxon>
        <taxon>Decapoda</taxon>
        <taxon>Pleocyemata</taxon>
        <taxon>Brachyura</taxon>
        <taxon>Eubrachyura</taxon>
        <taxon>Portunoidea</taxon>
        <taxon>Portunidae</taxon>
        <taxon>Portuninae</taxon>
        <taxon>Portunus</taxon>
    </lineage>
</organism>
<dbReference type="AlphaFoldDB" id="A0A5B7GHD4"/>
<gene>
    <name evidence="1" type="ORF">E2C01_050821</name>
</gene>
<comment type="caution">
    <text evidence="1">The sequence shown here is derived from an EMBL/GenBank/DDBJ whole genome shotgun (WGS) entry which is preliminary data.</text>
</comment>
<dbReference type="EMBL" id="VSRR010014306">
    <property type="protein sequence ID" value="MPC56855.1"/>
    <property type="molecule type" value="Genomic_DNA"/>
</dbReference>
<proteinExistence type="predicted"/>
<reference evidence="1 2" key="1">
    <citation type="submission" date="2019-05" db="EMBL/GenBank/DDBJ databases">
        <title>Another draft genome of Portunus trituberculatus and its Hox gene families provides insights of decapod evolution.</title>
        <authorList>
            <person name="Jeong J.-H."/>
            <person name="Song I."/>
            <person name="Kim S."/>
            <person name="Choi T."/>
            <person name="Kim D."/>
            <person name="Ryu S."/>
            <person name="Kim W."/>
        </authorList>
    </citation>
    <scope>NUCLEOTIDE SEQUENCE [LARGE SCALE GENOMIC DNA]</scope>
    <source>
        <tissue evidence="1">Muscle</tissue>
    </source>
</reference>
<evidence type="ECO:0000313" key="2">
    <source>
        <dbReference type="Proteomes" id="UP000324222"/>
    </source>
</evidence>
<sequence length="67" mass="7356">MDLDYKVTAELETRLTFFLQVKEKEGKERKVDNGVREIISTGDIMTPGYGEALWHTLAGIVAGGAGE</sequence>
<dbReference type="Proteomes" id="UP000324222">
    <property type="component" value="Unassembled WGS sequence"/>
</dbReference>
<keyword evidence="2" id="KW-1185">Reference proteome</keyword>
<accession>A0A5B7GHD4</accession>
<evidence type="ECO:0000313" key="1">
    <source>
        <dbReference type="EMBL" id="MPC56855.1"/>
    </source>
</evidence>
<protein>
    <submittedName>
        <fullName evidence="1">Uncharacterized protein</fullName>
    </submittedName>
</protein>
<name>A0A5B7GHD4_PORTR</name>